<keyword evidence="2" id="KW-0963">Cytoplasm</keyword>
<keyword evidence="6" id="KW-0547">Nucleotide-binding</keyword>
<evidence type="ECO:0000256" key="3">
    <source>
        <dbReference type="ARBA" id="ARBA00022701"/>
    </source>
</evidence>
<organism evidence="8 9">
    <name type="scientific">Pythium insidiosum</name>
    <name type="common">Pythiosis disease agent</name>
    <dbReference type="NCBI Taxonomy" id="114742"/>
    <lineage>
        <taxon>Eukaryota</taxon>
        <taxon>Sar</taxon>
        <taxon>Stramenopiles</taxon>
        <taxon>Oomycota</taxon>
        <taxon>Peronosporomycetes</taxon>
        <taxon>Pythiales</taxon>
        <taxon>Pythiaceae</taxon>
        <taxon>Pythium</taxon>
    </lineage>
</organism>
<comment type="similarity">
    <text evidence="6">Belongs to the TRAFAC class myosin-kinesin ATPase superfamily. Kinesin family.</text>
</comment>
<evidence type="ECO:0000256" key="4">
    <source>
        <dbReference type="ARBA" id="ARBA00023175"/>
    </source>
</evidence>
<feature type="domain" description="Kinesin motor" evidence="7">
    <location>
        <begin position="57"/>
        <end position="196"/>
    </location>
</feature>
<dbReference type="InterPro" id="IPR036961">
    <property type="entry name" value="Kinesin_motor_dom_sf"/>
</dbReference>
<dbReference type="InterPro" id="IPR027417">
    <property type="entry name" value="P-loop_NTPase"/>
</dbReference>
<dbReference type="Gene3D" id="3.40.850.10">
    <property type="entry name" value="Kinesin motor domain"/>
    <property type="match status" value="1"/>
</dbReference>
<sequence>MVPEKEWRDDGQNMDKRTARKVHAAAFKKTIRDIKKQYLQEQGYREDPETTELPSDQIHVYVRKRPLLPHELNKHEFDVISSIGDREIVIHECKMYNDMRHKFIVSHHQRFSRCYDETVDTETVYRDAGKPLVLHAMEGGKAVCMMYGQTGSGKTYTMSGMFQYVSEDLFMEAVGDVDFKVSVSAIEIVGSKCFGT</sequence>
<comment type="caution">
    <text evidence="8">The sequence shown here is derived from an EMBL/GenBank/DDBJ whole genome shotgun (WGS) entry which is preliminary data.</text>
</comment>
<dbReference type="SUPFAM" id="SSF52540">
    <property type="entry name" value="P-loop containing nucleoside triphosphate hydrolases"/>
    <property type="match status" value="1"/>
</dbReference>
<dbReference type="Pfam" id="PF00225">
    <property type="entry name" value="Kinesin"/>
    <property type="match status" value="1"/>
</dbReference>
<proteinExistence type="inferred from homology"/>
<dbReference type="PROSITE" id="PS50067">
    <property type="entry name" value="KINESIN_MOTOR_2"/>
    <property type="match status" value="1"/>
</dbReference>
<evidence type="ECO:0000256" key="2">
    <source>
        <dbReference type="ARBA" id="ARBA00022490"/>
    </source>
</evidence>
<dbReference type="GO" id="GO:0005874">
    <property type="term" value="C:microtubule"/>
    <property type="evidence" value="ECO:0007669"/>
    <property type="project" value="UniProtKB-KW"/>
</dbReference>
<protein>
    <recommendedName>
        <fullName evidence="7">Kinesin motor domain-containing protein</fullName>
    </recommendedName>
</protein>
<dbReference type="SMART" id="SM00129">
    <property type="entry name" value="KISc"/>
    <property type="match status" value="1"/>
</dbReference>
<dbReference type="PANTHER" id="PTHR47971">
    <property type="entry name" value="KINESIN-RELATED PROTEIN 6"/>
    <property type="match status" value="1"/>
</dbReference>
<evidence type="ECO:0000256" key="1">
    <source>
        <dbReference type="ARBA" id="ARBA00004245"/>
    </source>
</evidence>
<feature type="binding site" evidence="6">
    <location>
        <begin position="148"/>
        <end position="155"/>
    </location>
    <ligand>
        <name>ATP</name>
        <dbReference type="ChEBI" id="CHEBI:30616"/>
    </ligand>
</feature>
<keyword evidence="6" id="KW-0067">ATP-binding</keyword>
<dbReference type="InterPro" id="IPR001752">
    <property type="entry name" value="Kinesin_motor_dom"/>
</dbReference>
<gene>
    <name evidence="8" type="ORF">P43SY_006305</name>
</gene>
<dbReference type="GO" id="GO:0003777">
    <property type="term" value="F:microtubule motor activity"/>
    <property type="evidence" value="ECO:0007669"/>
    <property type="project" value="InterPro"/>
</dbReference>
<evidence type="ECO:0000256" key="6">
    <source>
        <dbReference type="PROSITE-ProRule" id="PRU00283"/>
    </source>
</evidence>
<dbReference type="GO" id="GO:0008017">
    <property type="term" value="F:microtubule binding"/>
    <property type="evidence" value="ECO:0007669"/>
    <property type="project" value="InterPro"/>
</dbReference>
<keyword evidence="3" id="KW-0493">Microtubule</keyword>
<dbReference type="GO" id="GO:0007018">
    <property type="term" value="P:microtubule-based movement"/>
    <property type="evidence" value="ECO:0007669"/>
    <property type="project" value="InterPro"/>
</dbReference>
<evidence type="ECO:0000313" key="9">
    <source>
        <dbReference type="Proteomes" id="UP001209570"/>
    </source>
</evidence>
<accession>A0AAD5LJS1</accession>
<dbReference type="InterPro" id="IPR027640">
    <property type="entry name" value="Kinesin-like_fam"/>
</dbReference>
<keyword evidence="9" id="KW-1185">Reference proteome</keyword>
<keyword evidence="5" id="KW-0206">Cytoskeleton</keyword>
<reference evidence="8" key="1">
    <citation type="submission" date="2021-12" db="EMBL/GenBank/DDBJ databases">
        <title>Prjna785345.</title>
        <authorList>
            <person name="Rujirawat T."/>
            <person name="Krajaejun T."/>
        </authorList>
    </citation>
    <scope>NUCLEOTIDE SEQUENCE</scope>
    <source>
        <strain evidence="8">Pi057C3</strain>
    </source>
</reference>
<evidence type="ECO:0000256" key="5">
    <source>
        <dbReference type="ARBA" id="ARBA00023212"/>
    </source>
</evidence>
<evidence type="ECO:0000313" key="8">
    <source>
        <dbReference type="EMBL" id="KAJ0403762.1"/>
    </source>
</evidence>
<evidence type="ECO:0000259" key="7">
    <source>
        <dbReference type="PROSITE" id="PS50067"/>
    </source>
</evidence>
<dbReference type="PANTHER" id="PTHR47971:SF8">
    <property type="entry name" value="KINESIN-LIKE PROTEIN"/>
    <property type="match status" value="1"/>
</dbReference>
<dbReference type="GO" id="GO:0005524">
    <property type="term" value="F:ATP binding"/>
    <property type="evidence" value="ECO:0007669"/>
    <property type="project" value="UniProtKB-UniRule"/>
</dbReference>
<keyword evidence="4 6" id="KW-0505">Motor protein</keyword>
<dbReference type="GO" id="GO:0007019">
    <property type="term" value="P:microtubule depolymerization"/>
    <property type="evidence" value="ECO:0007669"/>
    <property type="project" value="TreeGrafter"/>
</dbReference>
<dbReference type="Proteomes" id="UP001209570">
    <property type="component" value="Unassembled WGS sequence"/>
</dbReference>
<comment type="subcellular location">
    <subcellularLocation>
        <location evidence="1">Cytoplasm</location>
        <location evidence="1">Cytoskeleton</location>
    </subcellularLocation>
</comment>
<dbReference type="AlphaFoldDB" id="A0AAD5LJS1"/>
<dbReference type="EMBL" id="JAKCXM010000075">
    <property type="protein sequence ID" value="KAJ0403762.1"/>
    <property type="molecule type" value="Genomic_DNA"/>
</dbReference>
<name>A0AAD5LJS1_PYTIN</name>